<name>A0AAN8QMP4_9TELE</name>
<evidence type="ECO:0000313" key="1">
    <source>
        <dbReference type="EMBL" id="KAK6304911.1"/>
    </source>
</evidence>
<keyword evidence="2" id="KW-1185">Reference proteome</keyword>
<proteinExistence type="predicted"/>
<dbReference type="AlphaFoldDB" id="A0AAN8QMP4"/>
<protein>
    <submittedName>
        <fullName evidence="1">Uncharacterized protein</fullName>
    </submittedName>
</protein>
<accession>A0AAN8QMP4</accession>
<dbReference type="EMBL" id="JAGTTL010000023">
    <property type="protein sequence ID" value="KAK6304911.1"/>
    <property type="molecule type" value="Genomic_DNA"/>
</dbReference>
<dbReference type="Proteomes" id="UP001356427">
    <property type="component" value="Unassembled WGS sequence"/>
</dbReference>
<gene>
    <name evidence="1" type="ORF">J4Q44_G00254970</name>
</gene>
<sequence>MGSPLLCSDSRTTGPVVMGSPLLCSDSRTTGPVVMGSPLLCSDRSRCDGVPPPLF</sequence>
<comment type="caution">
    <text evidence="1">The sequence shown here is derived from an EMBL/GenBank/DDBJ whole genome shotgun (WGS) entry which is preliminary data.</text>
</comment>
<reference evidence="1 2" key="1">
    <citation type="submission" date="2021-04" db="EMBL/GenBank/DDBJ databases">
        <authorList>
            <person name="De Guttry C."/>
            <person name="Zahm M."/>
            <person name="Klopp C."/>
            <person name="Cabau C."/>
            <person name="Louis A."/>
            <person name="Berthelot C."/>
            <person name="Parey E."/>
            <person name="Roest Crollius H."/>
            <person name="Montfort J."/>
            <person name="Robinson-Rechavi M."/>
            <person name="Bucao C."/>
            <person name="Bouchez O."/>
            <person name="Gislard M."/>
            <person name="Lluch J."/>
            <person name="Milhes M."/>
            <person name="Lampietro C."/>
            <person name="Lopez Roques C."/>
            <person name="Donnadieu C."/>
            <person name="Braasch I."/>
            <person name="Desvignes T."/>
            <person name="Postlethwait J."/>
            <person name="Bobe J."/>
            <person name="Wedekind C."/>
            <person name="Guiguen Y."/>
        </authorList>
    </citation>
    <scope>NUCLEOTIDE SEQUENCE [LARGE SCALE GENOMIC DNA]</scope>
    <source>
        <strain evidence="1">Cs_M1</strain>
        <tissue evidence="1">Blood</tissue>
    </source>
</reference>
<organism evidence="1 2">
    <name type="scientific">Coregonus suidteri</name>
    <dbReference type="NCBI Taxonomy" id="861788"/>
    <lineage>
        <taxon>Eukaryota</taxon>
        <taxon>Metazoa</taxon>
        <taxon>Chordata</taxon>
        <taxon>Craniata</taxon>
        <taxon>Vertebrata</taxon>
        <taxon>Euteleostomi</taxon>
        <taxon>Actinopterygii</taxon>
        <taxon>Neopterygii</taxon>
        <taxon>Teleostei</taxon>
        <taxon>Protacanthopterygii</taxon>
        <taxon>Salmoniformes</taxon>
        <taxon>Salmonidae</taxon>
        <taxon>Coregoninae</taxon>
        <taxon>Coregonus</taxon>
    </lineage>
</organism>
<evidence type="ECO:0000313" key="2">
    <source>
        <dbReference type="Proteomes" id="UP001356427"/>
    </source>
</evidence>